<organism evidence="1 2">
    <name type="scientific">Hyalomma asiaticum</name>
    <name type="common">Tick</name>
    <dbReference type="NCBI Taxonomy" id="266040"/>
    <lineage>
        <taxon>Eukaryota</taxon>
        <taxon>Metazoa</taxon>
        <taxon>Ecdysozoa</taxon>
        <taxon>Arthropoda</taxon>
        <taxon>Chelicerata</taxon>
        <taxon>Arachnida</taxon>
        <taxon>Acari</taxon>
        <taxon>Parasitiformes</taxon>
        <taxon>Ixodida</taxon>
        <taxon>Ixodoidea</taxon>
        <taxon>Ixodidae</taxon>
        <taxon>Hyalomminae</taxon>
        <taxon>Hyalomma</taxon>
    </lineage>
</organism>
<gene>
    <name evidence="1" type="ORF">HPB50_025303</name>
</gene>
<proteinExistence type="predicted"/>
<accession>A0ACB7SQW6</accession>
<name>A0ACB7SQW6_HYAAI</name>
<reference evidence="1" key="1">
    <citation type="submission" date="2020-05" db="EMBL/GenBank/DDBJ databases">
        <title>Large-scale comparative analyses of tick genomes elucidate their genetic diversity and vector capacities.</title>
        <authorList>
            <person name="Jia N."/>
            <person name="Wang J."/>
            <person name="Shi W."/>
            <person name="Du L."/>
            <person name="Sun Y."/>
            <person name="Zhan W."/>
            <person name="Jiang J."/>
            <person name="Wang Q."/>
            <person name="Zhang B."/>
            <person name="Ji P."/>
            <person name="Sakyi L.B."/>
            <person name="Cui X."/>
            <person name="Yuan T."/>
            <person name="Jiang B."/>
            <person name="Yang W."/>
            <person name="Lam T.T.-Y."/>
            <person name="Chang Q."/>
            <person name="Ding S."/>
            <person name="Wang X."/>
            <person name="Zhu J."/>
            <person name="Ruan X."/>
            <person name="Zhao L."/>
            <person name="Wei J."/>
            <person name="Que T."/>
            <person name="Du C."/>
            <person name="Cheng J."/>
            <person name="Dai P."/>
            <person name="Han X."/>
            <person name="Huang E."/>
            <person name="Gao Y."/>
            <person name="Liu J."/>
            <person name="Shao H."/>
            <person name="Ye R."/>
            <person name="Li L."/>
            <person name="Wei W."/>
            <person name="Wang X."/>
            <person name="Wang C."/>
            <person name="Yang T."/>
            <person name="Huo Q."/>
            <person name="Li W."/>
            <person name="Guo W."/>
            <person name="Chen H."/>
            <person name="Zhou L."/>
            <person name="Ni X."/>
            <person name="Tian J."/>
            <person name="Zhou Y."/>
            <person name="Sheng Y."/>
            <person name="Liu T."/>
            <person name="Pan Y."/>
            <person name="Xia L."/>
            <person name="Li J."/>
            <person name="Zhao F."/>
            <person name="Cao W."/>
        </authorList>
    </citation>
    <scope>NUCLEOTIDE SEQUENCE</scope>
    <source>
        <strain evidence="1">Hyas-2018</strain>
    </source>
</reference>
<dbReference type="EMBL" id="CM023483">
    <property type="protein sequence ID" value="KAH6937035.1"/>
    <property type="molecule type" value="Genomic_DNA"/>
</dbReference>
<keyword evidence="2" id="KW-1185">Reference proteome</keyword>
<evidence type="ECO:0000313" key="2">
    <source>
        <dbReference type="Proteomes" id="UP000821845"/>
    </source>
</evidence>
<protein>
    <submittedName>
        <fullName evidence="1">Uncharacterized protein</fullName>
    </submittedName>
</protein>
<evidence type="ECO:0000313" key="1">
    <source>
        <dbReference type="EMBL" id="KAH6937035.1"/>
    </source>
</evidence>
<comment type="caution">
    <text evidence="1">The sequence shown here is derived from an EMBL/GenBank/DDBJ whole genome shotgun (WGS) entry which is preliminary data.</text>
</comment>
<dbReference type="Proteomes" id="UP000821845">
    <property type="component" value="Chromosome 3"/>
</dbReference>
<sequence>MPESRGQCQRSRIPIFSTSAWPAMDPAMGAIPNRARKRKVTAKLSFRSTSTGNSSLSRHLRANFAHLIALPPTAQKGEGDESWPGLTISVTEKTGLITATTTGENNEAESVNRRKPLAKNCDAATSKLALHPSSTGRDGQVITVENPEPRGLTETDILDIVRHMRQLLQHKGPSQEHELVEVVSLLQDELVLQVQGRTTAFLNRLPGFIVVNEDRQCSVYYEDPDGEVQDGSTSRIKHETITGTSSTSSNDDQNAAVCGVGPHRASAPISSRRALNEPTIEGEHQDREQHALKDTGIQVTSLPRSQVEREGKQRSDAKTQRGEFHASGIADAKWTKQIYDSDVVQLQKQEALRSNTYKVH</sequence>